<accession>A0A6M1R9S2</accession>
<dbReference type="RefSeq" id="WP_165011928.1">
    <property type="nucleotide sequence ID" value="NZ_JAALDL010000002.1"/>
</dbReference>
<sequence>MAVEQGVVESLNAMWATPYGVAAKYIFISGIVLQIVLLITRYKMPVVDALLAVVGFKRAQNRDKWFNILHFSVIVIPLALLSLAM</sequence>
<reference evidence="2 3" key="1">
    <citation type="submission" date="2020-02" db="EMBL/GenBank/DDBJ databases">
        <title>The draft genome of Grimontia sedimenta sp. nov., isolated from benthic sediments near coral reefs south of Kuwait.</title>
        <authorList>
            <person name="Mahmoud H.M."/>
            <person name="Jose L."/>
            <person name="Eapen S."/>
        </authorList>
    </citation>
    <scope>NUCLEOTIDE SEQUENCE [LARGE SCALE GENOMIC DNA]</scope>
    <source>
        <strain evidence="2 3">S25</strain>
    </source>
</reference>
<evidence type="ECO:0000313" key="2">
    <source>
        <dbReference type="EMBL" id="NGN96890.1"/>
    </source>
</evidence>
<keyword evidence="3" id="KW-1185">Reference proteome</keyword>
<keyword evidence="1" id="KW-0472">Membrane</keyword>
<name>A0A6M1R9S2_9GAMM</name>
<organism evidence="2 3">
    <name type="scientific">Grimontia sedimenti</name>
    <dbReference type="NCBI Taxonomy" id="2711294"/>
    <lineage>
        <taxon>Bacteria</taxon>
        <taxon>Pseudomonadati</taxon>
        <taxon>Pseudomonadota</taxon>
        <taxon>Gammaproteobacteria</taxon>
        <taxon>Vibrionales</taxon>
        <taxon>Vibrionaceae</taxon>
        <taxon>Grimontia</taxon>
    </lineage>
</organism>
<proteinExistence type="predicted"/>
<dbReference type="Proteomes" id="UP000473008">
    <property type="component" value="Unassembled WGS sequence"/>
</dbReference>
<keyword evidence="1" id="KW-0812">Transmembrane</keyword>
<feature type="transmembrane region" description="Helical" evidence="1">
    <location>
        <begin position="25"/>
        <end position="44"/>
    </location>
</feature>
<comment type="caution">
    <text evidence="2">The sequence shown here is derived from an EMBL/GenBank/DDBJ whole genome shotgun (WGS) entry which is preliminary data.</text>
</comment>
<evidence type="ECO:0000256" key="1">
    <source>
        <dbReference type="SAM" id="Phobius"/>
    </source>
</evidence>
<protein>
    <submittedName>
        <fullName evidence="2">Uncharacterized protein</fullName>
    </submittedName>
</protein>
<dbReference type="EMBL" id="JAALDL010000002">
    <property type="protein sequence ID" value="NGN96890.1"/>
    <property type="molecule type" value="Genomic_DNA"/>
</dbReference>
<gene>
    <name evidence="2" type="ORF">G5S52_04250</name>
</gene>
<dbReference type="AlphaFoldDB" id="A0A6M1R9S2"/>
<evidence type="ECO:0000313" key="3">
    <source>
        <dbReference type="Proteomes" id="UP000473008"/>
    </source>
</evidence>
<feature type="transmembrane region" description="Helical" evidence="1">
    <location>
        <begin position="65"/>
        <end position="84"/>
    </location>
</feature>
<keyword evidence="1" id="KW-1133">Transmembrane helix</keyword>